<reference evidence="5 6" key="1">
    <citation type="submission" date="2023-10" db="EMBL/GenBank/DDBJ databases">
        <authorList>
            <person name="Maclean D."/>
            <person name="Macfadyen A."/>
        </authorList>
    </citation>
    <scope>NUCLEOTIDE SEQUENCE [LARGE SCALE GENOMIC DNA]</scope>
</reference>
<dbReference type="GO" id="GO:0031267">
    <property type="term" value="F:small GTPase binding"/>
    <property type="evidence" value="ECO:0007669"/>
    <property type="project" value="TreeGrafter"/>
</dbReference>
<evidence type="ECO:0000256" key="2">
    <source>
        <dbReference type="ARBA" id="ARBA00022468"/>
    </source>
</evidence>
<dbReference type="InterPro" id="IPR032675">
    <property type="entry name" value="LRR_dom_sf"/>
</dbReference>
<accession>A0AAV1HYM3</accession>
<evidence type="ECO:0000313" key="5">
    <source>
        <dbReference type="EMBL" id="CAK0755470.1"/>
    </source>
</evidence>
<dbReference type="AlphaFoldDB" id="A0AAV1HYM3"/>
<comment type="caution">
    <text evidence="5">The sequence shown here is derived from an EMBL/GenBank/DDBJ whole genome shotgun (WGS) entry which is preliminary data.</text>
</comment>
<dbReference type="Gene3D" id="3.80.10.10">
    <property type="entry name" value="Ribonuclease Inhibitor"/>
    <property type="match status" value="4"/>
</dbReference>
<dbReference type="GO" id="GO:0005096">
    <property type="term" value="F:GTPase activator activity"/>
    <property type="evidence" value="ECO:0007669"/>
    <property type="project" value="UniProtKB-KW"/>
</dbReference>
<dbReference type="GO" id="GO:0048471">
    <property type="term" value="C:perinuclear region of cytoplasm"/>
    <property type="evidence" value="ECO:0007669"/>
    <property type="project" value="TreeGrafter"/>
</dbReference>
<dbReference type="GO" id="GO:0006913">
    <property type="term" value="P:nucleocytoplasmic transport"/>
    <property type="evidence" value="ECO:0007669"/>
    <property type="project" value="TreeGrafter"/>
</dbReference>
<dbReference type="SMART" id="SM00368">
    <property type="entry name" value="LRR_RI"/>
    <property type="match status" value="9"/>
</dbReference>
<sequence length="472" mass="48407">MAAWGAPGSGAGVDEWVEQLHNNDPKLTSIIIFRTRKFGHEEVEKLTAALADNTTLEEFTACNQVLSVDDARCFASALRSNSTLRSLGIGHSTFGNEAVAALAEGLSGNSTLQRLDLEGKGLGPAGATALAQHIDADTGLQHLILTGNSLGDDGAAAVAPALHNIARVELQHCGIGAAGVSSIAKEAGEDSSSSSNRASAMSLPELAANGVLPESSQDSTPNSKLRILRLDGNAAGPGAGGALLPLLRHVQELYLSGMAMGDEGIRALAEGMSAKSQLHLLDISDNGVGPEGARALAAALERAQGLGTLRLRGNHIGDEGAAALSGALTSSGLSELDAGHNKMSTGAAAFLQKGNKLKKLSLFANQLGDDGATEIADALSAGSFVHLQELDLSANSIGSQGVQRLLDVLETQAAPALEILIIAVNPGIEDEEFLGQVEILRAARTELDVAWRTGDAASMQQLPVGELEAGAQ</sequence>
<dbReference type="GO" id="GO:0005634">
    <property type="term" value="C:nucleus"/>
    <property type="evidence" value="ECO:0007669"/>
    <property type="project" value="TreeGrafter"/>
</dbReference>
<evidence type="ECO:0000256" key="4">
    <source>
        <dbReference type="ARBA" id="ARBA00022737"/>
    </source>
</evidence>
<dbReference type="GO" id="GO:0005930">
    <property type="term" value="C:axoneme"/>
    <property type="evidence" value="ECO:0007669"/>
    <property type="project" value="UniProtKB-SubCell"/>
</dbReference>
<protein>
    <submittedName>
        <fullName evidence="5">Uncharacterized protein</fullName>
    </submittedName>
</protein>
<keyword evidence="2" id="KW-0343">GTPase activation</keyword>
<dbReference type="PANTHER" id="PTHR24113">
    <property type="entry name" value="RAN GTPASE-ACTIVATING PROTEIN 1"/>
    <property type="match status" value="1"/>
</dbReference>
<dbReference type="Proteomes" id="UP001314263">
    <property type="component" value="Unassembled WGS sequence"/>
</dbReference>
<keyword evidence="4" id="KW-0677">Repeat</keyword>
<organism evidence="5 6">
    <name type="scientific">Coccomyxa viridis</name>
    <dbReference type="NCBI Taxonomy" id="1274662"/>
    <lineage>
        <taxon>Eukaryota</taxon>
        <taxon>Viridiplantae</taxon>
        <taxon>Chlorophyta</taxon>
        <taxon>core chlorophytes</taxon>
        <taxon>Trebouxiophyceae</taxon>
        <taxon>Trebouxiophyceae incertae sedis</taxon>
        <taxon>Coccomyxaceae</taxon>
        <taxon>Coccomyxa</taxon>
    </lineage>
</organism>
<dbReference type="PANTHER" id="PTHR24113:SF12">
    <property type="entry name" value="RAN GTPASE-ACTIVATING PROTEIN 1"/>
    <property type="match status" value="1"/>
</dbReference>
<evidence type="ECO:0000313" key="6">
    <source>
        <dbReference type="Proteomes" id="UP001314263"/>
    </source>
</evidence>
<comment type="subcellular location">
    <subcellularLocation>
        <location evidence="1">Cytoplasm</location>
        <location evidence="1">Cytoskeleton</location>
        <location evidence="1">Cilium axoneme</location>
    </subcellularLocation>
</comment>
<dbReference type="InterPro" id="IPR001611">
    <property type="entry name" value="Leu-rich_rpt"/>
</dbReference>
<name>A0AAV1HYM3_9CHLO</name>
<keyword evidence="6" id="KW-1185">Reference proteome</keyword>
<keyword evidence="3" id="KW-0433">Leucine-rich repeat</keyword>
<dbReference type="EMBL" id="CAUYUE010000003">
    <property type="protein sequence ID" value="CAK0755470.1"/>
    <property type="molecule type" value="Genomic_DNA"/>
</dbReference>
<evidence type="ECO:0000256" key="1">
    <source>
        <dbReference type="ARBA" id="ARBA00004430"/>
    </source>
</evidence>
<dbReference type="GO" id="GO:0005829">
    <property type="term" value="C:cytosol"/>
    <property type="evidence" value="ECO:0007669"/>
    <property type="project" value="TreeGrafter"/>
</dbReference>
<dbReference type="SUPFAM" id="SSF52047">
    <property type="entry name" value="RNI-like"/>
    <property type="match status" value="2"/>
</dbReference>
<evidence type="ECO:0000256" key="3">
    <source>
        <dbReference type="ARBA" id="ARBA00022614"/>
    </source>
</evidence>
<dbReference type="Pfam" id="PF13516">
    <property type="entry name" value="LRR_6"/>
    <property type="match status" value="8"/>
</dbReference>
<proteinExistence type="predicted"/>
<gene>
    <name evidence="5" type="ORF">CVIRNUC_002377</name>
</gene>
<dbReference type="InterPro" id="IPR027038">
    <property type="entry name" value="RanGap"/>
</dbReference>